<accession>A0A844AUL3</accession>
<dbReference type="SUPFAM" id="SSF81324">
    <property type="entry name" value="Voltage-gated potassium channels"/>
    <property type="match status" value="1"/>
</dbReference>
<sequence>MGLIQQLLLGTSVLCICALIHVSLLALALPLLMRLGDAHRKRDNFFSAAVLISVGFGITVVAHTLQVWVWAATLLLLQAAPNLEEALYFSLVTYTTLGYGDIVPGVEIRMYFTLAAVTGLLTFGLSTAFLVGLITKVLAKYADAAEERAHRKDVT</sequence>
<feature type="domain" description="Potassium channel" evidence="2">
    <location>
        <begin position="67"/>
        <end position="135"/>
    </location>
</feature>
<keyword evidence="1" id="KW-0472">Membrane</keyword>
<proteinExistence type="predicted"/>
<reference evidence="3 4" key="1">
    <citation type="submission" date="2019-10" db="EMBL/GenBank/DDBJ databases">
        <title>Epibacterium sp. nov., isolated from seawater.</title>
        <authorList>
            <person name="Zhang X."/>
            <person name="Li N."/>
        </authorList>
    </citation>
    <scope>NUCLEOTIDE SEQUENCE [LARGE SCALE GENOMIC DNA]</scope>
    <source>
        <strain evidence="3 4">SM1969</strain>
    </source>
</reference>
<dbReference type="GO" id="GO:0034220">
    <property type="term" value="P:monoatomic ion transmembrane transport"/>
    <property type="evidence" value="ECO:0007669"/>
    <property type="project" value="UniProtKB-KW"/>
</dbReference>
<dbReference type="InterPro" id="IPR013099">
    <property type="entry name" value="K_chnl_dom"/>
</dbReference>
<organism evidence="3 4">
    <name type="scientific">Tritonibacter aquimaris</name>
    <dbReference type="NCBI Taxonomy" id="2663379"/>
    <lineage>
        <taxon>Bacteria</taxon>
        <taxon>Pseudomonadati</taxon>
        <taxon>Pseudomonadota</taxon>
        <taxon>Alphaproteobacteria</taxon>
        <taxon>Rhodobacterales</taxon>
        <taxon>Paracoccaceae</taxon>
        <taxon>Tritonibacter</taxon>
    </lineage>
</organism>
<feature type="transmembrane region" description="Helical" evidence="1">
    <location>
        <begin position="45"/>
        <end position="66"/>
    </location>
</feature>
<keyword evidence="3" id="KW-0407">Ion channel</keyword>
<feature type="transmembrane region" description="Helical" evidence="1">
    <location>
        <begin position="6"/>
        <end position="33"/>
    </location>
</feature>
<dbReference type="EMBL" id="WIXK01000001">
    <property type="protein sequence ID" value="MQY41612.1"/>
    <property type="molecule type" value="Genomic_DNA"/>
</dbReference>
<keyword evidence="3" id="KW-0406">Ion transport</keyword>
<name>A0A844AUL3_9RHOB</name>
<protein>
    <submittedName>
        <fullName evidence="3">Two pore domain potassium channel family protein</fullName>
    </submittedName>
</protein>
<dbReference type="Gene3D" id="1.10.287.70">
    <property type="match status" value="1"/>
</dbReference>
<dbReference type="Proteomes" id="UP000436694">
    <property type="component" value="Unassembled WGS sequence"/>
</dbReference>
<dbReference type="Pfam" id="PF07885">
    <property type="entry name" value="Ion_trans_2"/>
    <property type="match status" value="1"/>
</dbReference>
<feature type="transmembrane region" description="Helical" evidence="1">
    <location>
        <begin position="111"/>
        <end position="134"/>
    </location>
</feature>
<dbReference type="AlphaFoldDB" id="A0A844AUL3"/>
<evidence type="ECO:0000256" key="1">
    <source>
        <dbReference type="SAM" id="Phobius"/>
    </source>
</evidence>
<evidence type="ECO:0000259" key="2">
    <source>
        <dbReference type="Pfam" id="PF07885"/>
    </source>
</evidence>
<gene>
    <name evidence="3" type="ORF">GG681_03085</name>
</gene>
<comment type="caution">
    <text evidence="3">The sequence shown here is derived from an EMBL/GenBank/DDBJ whole genome shotgun (WGS) entry which is preliminary data.</text>
</comment>
<evidence type="ECO:0000313" key="4">
    <source>
        <dbReference type="Proteomes" id="UP000436694"/>
    </source>
</evidence>
<evidence type="ECO:0000313" key="3">
    <source>
        <dbReference type="EMBL" id="MQY41612.1"/>
    </source>
</evidence>
<keyword evidence="4" id="KW-1185">Reference proteome</keyword>
<keyword evidence="1" id="KW-0812">Transmembrane</keyword>
<keyword evidence="3" id="KW-0813">Transport</keyword>
<dbReference type="RefSeq" id="WP_153544927.1">
    <property type="nucleotide sequence ID" value="NZ_WIXK01000001.1"/>
</dbReference>
<keyword evidence="1" id="KW-1133">Transmembrane helix</keyword>